<protein>
    <submittedName>
        <fullName evidence="2">Flagellar basal body-associated protein FliL</fullName>
    </submittedName>
</protein>
<keyword evidence="2" id="KW-0969">Cilium</keyword>
<keyword evidence="2" id="KW-0282">Flagellum</keyword>
<gene>
    <name evidence="3" type="ORF">BJF91_02890</name>
    <name evidence="2" type="ORF">GGQ71_004497</name>
</gene>
<sequence length="176" mass="18899">MVKIVLAGVWACIVALVAVYFSVKLATAPPPVEESKAPPTEVVRGESITVPFLDNGAVKGYFIGRFSFMVDKQKAEGLQMPMTALTTDELFTLLVGNRMVDLSKSTKLDVEGFKQAIKTGINKRLGTDVINDVLIEQLDFLGKDDIREGGGGKPKLLPAVKIVEGQKPPESAAPAE</sequence>
<feature type="region of interest" description="Disordered" evidence="1">
    <location>
        <begin position="149"/>
        <end position="176"/>
    </location>
</feature>
<evidence type="ECO:0000313" key="2">
    <source>
        <dbReference type="EMBL" id="MBB4010199.1"/>
    </source>
</evidence>
<dbReference type="Proteomes" id="UP000185598">
    <property type="component" value="Unassembled WGS sequence"/>
</dbReference>
<dbReference type="AlphaFoldDB" id="A0A1Q9ABG9"/>
<keyword evidence="2" id="KW-0966">Cell projection</keyword>
<proteinExistence type="predicted"/>
<comment type="caution">
    <text evidence="3">The sequence shown here is derived from an EMBL/GenBank/DDBJ whole genome shotgun (WGS) entry which is preliminary data.</text>
</comment>
<evidence type="ECO:0000313" key="3">
    <source>
        <dbReference type="EMBL" id="OLP52197.1"/>
    </source>
</evidence>
<reference evidence="3 4" key="1">
    <citation type="submission" date="2016-09" db="EMBL/GenBank/DDBJ databases">
        <title>Rhizobium oryziradicis sp. nov., isolated from the root of rice.</title>
        <authorList>
            <person name="Zhao J."/>
            <person name="Zhang X."/>
        </authorList>
    </citation>
    <scope>NUCLEOTIDE SEQUENCE [LARGE SCALE GENOMIC DNA]</scope>
    <source>
        <strain evidence="3 4">14971</strain>
    </source>
</reference>
<dbReference type="RefSeq" id="WP_075612726.1">
    <property type="nucleotide sequence ID" value="NZ_JACIED010000007.1"/>
</dbReference>
<evidence type="ECO:0000256" key="1">
    <source>
        <dbReference type="SAM" id="MobiDB-lite"/>
    </source>
</evidence>
<evidence type="ECO:0000313" key="5">
    <source>
        <dbReference type="Proteomes" id="UP000544107"/>
    </source>
</evidence>
<dbReference type="EMBL" id="MKIN01000016">
    <property type="protein sequence ID" value="OLP52197.1"/>
    <property type="molecule type" value="Genomic_DNA"/>
</dbReference>
<dbReference type="OrthoDB" id="7847400at2"/>
<accession>A0A1Q9ABG9</accession>
<dbReference type="STRING" id="887144.BJF91_02890"/>
<dbReference type="Proteomes" id="UP000544107">
    <property type="component" value="Unassembled WGS sequence"/>
</dbReference>
<organism evidence="3 4">
    <name type="scientific">Allorhizobium taibaishanense</name>
    <dbReference type="NCBI Taxonomy" id="887144"/>
    <lineage>
        <taxon>Bacteria</taxon>
        <taxon>Pseudomonadati</taxon>
        <taxon>Pseudomonadota</taxon>
        <taxon>Alphaproteobacteria</taxon>
        <taxon>Hyphomicrobiales</taxon>
        <taxon>Rhizobiaceae</taxon>
        <taxon>Rhizobium/Agrobacterium group</taxon>
        <taxon>Allorhizobium</taxon>
    </lineage>
</organism>
<keyword evidence="4" id="KW-1185">Reference proteome</keyword>
<evidence type="ECO:0000313" key="4">
    <source>
        <dbReference type="Proteomes" id="UP000185598"/>
    </source>
</evidence>
<name>A0A1Q9ABG9_9HYPH</name>
<dbReference type="EMBL" id="JACIED010000007">
    <property type="protein sequence ID" value="MBB4010199.1"/>
    <property type="molecule type" value="Genomic_DNA"/>
</dbReference>
<reference evidence="2 5" key="2">
    <citation type="submission" date="2020-08" db="EMBL/GenBank/DDBJ databases">
        <title>Genomic Encyclopedia of Type Strains, Phase IV (KMG-IV): sequencing the most valuable type-strain genomes for metagenomic binning, comparative biology and taxonomic classification.</title>
        <authorList>
            <person name="Goeker M."/>
        </authorList>
    </citation>
    <scope>NUCLEOTIDE SEQUENCE [LARGE SCALE GENOMIC DNA]</scope>
    <source>
        <strain evidence="2 5">DSM 100021</strain>
    </source>
</reference>